<dbReference type="Proteomes" id="UP000823775">
    <property type="component" value="Unassembled WGS sequence"/>
</dbReference>
<protein>
    <submittedName>
        <fullName evidence="1">Uncharacterized protein</fullName>
    </submittedName>
</protein>
<accession>A0ABS8RIL8</accession>
<comment type="caution">
    <text evidence="1">The sequence shown here is derived from an EMBL/GenBank/DDBJ whole genome shotgun (WGS) entry which is preliminary data.</text>
</comment>
<proteinExistence type="predicted"/>
<sequence length="173" mass="20232">MHSLLPDTIVLRDLKSTTSEDKSLPIQEDLVWIRIQEGNDRERRRKELVQNKSRADAGINGSSVMWSCYIVELSIMDEEPFYRDRERGIPRYNEFRRNLLMLDFQVGLHGVRRKLKASALVRLPSSYFCSLLQGVVKLIDSSQLISPRNLHRERLRMGKQDRDIKGCYRSTLP</sequence>
<gene>
    <name evidence="1" type="ORF">HAX54_014432</name>
</gene>
<reference evidence="1 2" key="1">
    <citation type="journal article" date="2021" name="BMC Genomics">
        <title>Datura genome reveals duplications of psychoactive alkaloid biosynthetic genes and high mutation rate following tissue culture.</title>
        <authorList>
            <person name="Rajewski A."/>
            <person name="Carter-House D."/>
            <person name="Stajich J."/>
            <person name="Litt A."/>
        </authorList>
    </citation>
    <scope>NUCLEOTIDE SEQUENCE [LARGE SCALE GENOMIC DNA]</scope>
    <source>
        <strain evidence="1">AR-01</strain>
    </source>
</reference>
<dbReference type="EMBL" id="JACEIK010000019">
    <property type="protein sequence ID" value="MCD7446661.1"/>
    <property type="molecule type" value="Genomic_DNA"/>
</dbReference>
<keyword evidence="2" id="KW-1185">Reference proteome</keyword>
<organism evidence="1 2">
    <name type="scientific">Datura stramonium</name>
    <name type="common">Jimsonweed</name>
    <name type="synonym">Common thornapple</name>
    <dbReference type="NCBI Taxonomy" id="4076"/>
    <lineage>
        <taxon>Eukaryota</taxon>
        <taxon>Viridiplantae</taxon>
        <taxon>Streptophyta</taxon>
        <taxon>Embryophyta</taxon>
        <taxon>Tracheophyta</taxon>
        <taxon>Spermatophyta</taxon>
        <taxon>Magnoliopsida</taxon>
        <taxon>eudicotyledons</taxon>
        <taxon>Gunneridae</taxon>
        <taxon>Pentapetalae</taxon>
        <taxon>asterids</taxon>
        <taxon>lamiids</taxon>
        <taxon>Solanales</taxon>
        <taxon>Solanaceae</taxon>
        <taxon>Solanoideae</taxon>
        <taxon>Datureae</taxon>
        <taxon>Datura</taxon>
    </lineage>
</organism>
<evidence type="ECO:0000313" key="2">
    <source>
        <dbReference type="Proteomes" id="UP000823775"/>
    </source>
</evidence>
<evidence type="ECO:0000313" key="1">
    <source>
        <dbReference type="EMBL" id="MCD7446661.1"/>
    </source>
</evidence>
<name>A0ABS8RIL8_DATST</name>